<evidence type="ECO:0000313" key="6">
    <source>
        <dbReference type="Proteomes" id="UP000183760"/>
    </source>
</evidence>
<gene>
    <name evidence="4" type="ORF">MFU01_86010</name>
    <name evidence="5" type="ORF">SAMN05443572_11737</name>
</gene>
<organism evidence="4 7">
    <name type="scientific">Myxococcus fulvus</name>
    <dbReference type="NCBI Taxonomy" id="33"/>
    <lineage>
        <taxon>Bacteria</taxon>
        <taxon>Pseudomonadati</taxon>
        <taxon>Myxococcota</taxon>
        <taxon>Myxococcia</taxon>
        <taxon>Myxococcales</taxon>
        <taxon>Cystobacterineae</taxon>
        <taxon>Myxococcaceae</taxon>
        <taxon>Myxococcus</taxon>
    </lineage>
</organism>
<keyword evidence="3" id="KW-0812">Transmembrane</keyword>
<feature type="coiled-coil region" evidence="1">
    <location>
        <begin position="29"/>
        <end position="56"/>
    </location>
</feature>
<evidence type="ECO:0000256" key="1">
    <source>
        <dbReference type="SAM" id="Coils"/>
    </source>
</evidence>
<proteinExistence type="predicted"/>
<dbReference type="STRING" id="1334629.MFUL124B02_00715"/>
<accession>A0A511THA5</accession>
<dbReference type="RefSeq" id="WP_074959241.1">
    <property type="nucleotide sequence ID" value="NZ_BJXR01000099.1"/>
</dbReference>
<dbReference type="AlphaFoldDB" id="A0A511THA5"/>
<feature type="transmembrane region" description="Helical" evidence="3">
    <location>
        <begin position="246"/>
        <end position="265"/>
    </location>
</feature>
<dbReference type="Proteomes" id="UP000183760">
    <property type="component" value="Unassembled WGS sequence"/>
</dbReference>
<keyword evidence="3" id="KW-0472">Membrane</keyword>
<feature type="region of interest" description="Disordered" evidence="2">
    <location>
        <begin position="131"/>
        <end position="183"/>
    </location>
</feature>
<reference evidence="5 6" key="1">
    <citation type="submission" date="2016-10" db="EMBL/GenBank/DDBJ databases">
        <authorList>
            <person name="Varghese N."/>
            <person name="Submissions S."/>
        </authorList>
    </citation>
    <scope>NUCLEOTIDE SEQUENCE [LARGE SCALE GENOMIC DNA]</scope>
    <source>
        <strain evidence="5 6">DSM 16525</strain>
    </source>
</reference>
<dbReference type="Proteomes" id="UP000321514">
    <property type="component" value="Unassembled WGS sequence"/>
</dbReference>
<evidence type="ECO:0008006" key="8">
    <source>
        <dbReference type="Google" id="ProtNLM"/>
    </source>
</evidence>
<keyword evidence="1" id="KW-0175">Coiled coil</keyword>
<reference evidence="4 7" key="2">
    <citation type="submission" date="2019-07" db="EMBL/GenBank/DDBJ databases">
        <title>Whole genome shotgun sequence of Myxococcus fulvus NBRC 100333.</title>
        <authorList>
            <person name="Hosoyama A."/>
            <person name="Uohara A."/>
            <person name="Ohji S."/>
            <person name="Ichikawa N."/>
        </authorList>
    </citation>
    <scope>NUCLEOTIDE SEQUENCE [LARGE SCALE GENOMIC DNA]</scope>
    <source>
        <strain evidence="4 7">NBRC 100333</strain>
    </source>
</reference>
<evidence type="ECO:0000256" key="3">
    <source>
        <dbReference type="SAM" id="Phobius"/>
    </source>
</evidence>
<evidence type="ECO:0000256" key="2">
    <source>
        <dbReference type="SAM" id="MobiDB-lite"/>
    </source>
</evidence>
<evidence type="ECO:0000313" key="5">
    <source>
        <dbReference type="EMBL" id="SEU41634.1"/>
    </source>
</evidence>
<dbReference type="Gene3D" id="1.25.40.10">
    <property type="entry name" value="Tetratricopeptide repeat domain"/>
    <property type="match status" value="1"/>
</dbReference>
<feature type="transmembrane region" description="Helical" evidence="3">
    <location>
        <begin position="191"/>
        <end position="212"/>
    </location>
</feature>
<dbReference type="InterPro" id="IPR011990">
    <property type="entry name" value="TPR-like_helical_dom_sf"/>
</dbReference>
<evidence type="ECO:0000313" key="7">
    <source>
        <dbReference type="Proteomes" id="UP000321514"/>
    </source>
</evidence>
<protein>
    <recommendedName>
        <fullName evidence="8">Tetratricopeptide repeat protein</fullName>
    </recommendedName>
</protein>
<keyword evidence="6" id="KW-1185">Reference proteome</keyword>
<sequence length="278" mass="29451">MTKSCLWGECLAVVLCVSVVLPWGTASASAEVQRHLAEAKRLYEDLEYEVALERLQFAARLPLDEGEAVSLSLLRGIIRADMGKWEEARADFRSALLTRPDAQLPLKVSPKVSLEFETQRQGVRDELARGDLRVPQRGDGGAVAADQEAKRPSLMPEGDTSGASDSPEWALNSTSNEDGRGLRVGGRRVPLVSMVLLGAGVAAGGAGAVFGLSSRGQVEDARAAQAYEDLERHHSRAQGSATTANVLFGTAAAATVGAVATWLLMGSTQESVPQGGER</sequence>
<evidence type="ECO:0000313" key="4">
    <source>
        <dbReference type="EMBL" id="GEN13564.1"/>
    </source>
</evidence>
<dbReference type="OrthoDB" id="5382296at2"/>
<comment type="caution">
    <text evidence="4">The sequence shown here is derived from an EMBL/GenBank/DDBJ whole genome shotgun (WGS) entry which is preliminary data.</text>
</comment>
<dbReference type="EMBL" id="FOIB01000017">
    <property type="protein sequence ID" value="SEU41634.1"/>
    <property type="molecule type" value="Genomic_DNA"/>
</dbReference>
<keyword evidence="3" id="KW-1133">Transmembrane helix</keyword>
<name>A0A511THA5_MYXFU</name>
<dbReference type="EMBL" id="BJXR01000099">
    <property type="protein sequence ID" value="GEN13564.1"/>
    <property type="molecule type" value="Genomic_DNA"/>
</dbReference>